<name>A0A9W2YEF2_BIOGL</name>
<dbReference type="SUPFAM" id="SSF53300">
    <property type="entry name" value="vWA-like"/>
    <property type="match status" value="1"/>
</dbReference>
<dbReference type="GeneID" id="129921902"/>
<sequence>MRLLLSCLFCFLVLTEECIGLSVQSSLTCNQIDFLVLVDTTTYTGKVNSDMYIKSFLKQVIVTHGSSPVPLDTRVGVILTRNCLYFEFNLRSYKSVNDALKAVEQIKYESWDGATVRYKTLSTYGFRAQSSKNVIVVTDGVSGYSLRTTEIAEFLKGQGLNIFAIGLGHNANYNMLQAMASSSSQQFKVRNFNSPRCIKIILTRTTCRGSTVNKTTSLTKVTPKYTRTPKIIKMKETTTEDYYVEPN</sequence>
<evidence type="ECO:0000313" key="3">
    <source>
        <dbReference type="Proteomes" id="UP001165740"/>
    </source>
</evidence>
<evidence type="ECO:0000256" key="1">
    <source>
        <dbReference type="SAM" id="SignalP"/>
    </source>
</evidence>
<feature type="domain" description="VWFA" evidence="2">
    <location>
        <begin position="33"/>
        <end position="205"/>
    </location>
</feature>
<feature type="signal peptide" evidence="1">
    <location>
        <begin position="1"/>
        <end position="20"/>
    </location>
</feature>
<dbReference type="Proteomes" id="UP001165740">
    <property type="component" value="Chromosome 1"/>
</dbReference>
<dbReference type="InterPro" id="IPR036465">
    <property type="entry name" value="vWFA_dom_sf"/>
</dbReference>
<evidence type="ECO:0000259" key="2">
    <source>
        <dbReference type="PROSITE" id="PS50234"/>
    </source>
</evidence>
<keyword evidence="1" id="KW-0732">Signal</keyword>
<dbReference type="InterPro" id="IPR002035">
    <property type="entry name" value="VWF_A"/>
</dbReference>
<dbReference type="Pfam" id="PF00092">
    <property type="entry name" value="VWA"/>
    <property type="match status" value="1"/>
</dbReference>
<dbReference type="PANTHER" id="PTHR24020">
    <property type="entry name" value="COLLAGEN ALPHA"/>
    <property type="match status" value="1"/>
</dbReference>
<organism evidence="3 4">
    <name type="scientific">Biomphalaria glabrata</name>
    <name type="common">Bloodfluke planorb</name>
    <name type="synonym">Freshwater snail</name>
    <dbReference type="NCBI Taxonomy" id="6526"/>
    <lineage>
        <taxon>Eukaryota</taxon>
        <taxon>Metazoa</taxon>
        <taxon>Spiralia</taxon>
        <taxon>Lophotrochozoa</taxon>
        <taxon>Mollusca</taxon>
        <taxon>Gastropoda</taxon>
        <taxon>Heterobranchia</taxon>
        <taxon>Euthyneura</taxon>
        <taxon>Panpulmonata</taxon>
        <taxon>Hygrophila</taxon>
        <taxon>Lymnaeoidea</taxon>
        <taxon>Planorbidae</taxon>
        <taxon>Biomphalaria</taxon>
    </lineage>
</organism>
<keyword evidence="3" id="KW-1185">Reference proteome</keyword>
<dbReference type="PROSITE" id="PS50234">
    <property type="entry name" value="VWFA"/>
    <property type="match status" value="1"/>
</dbReference>
<dbReference type="AlphaFoldDB" id="A0A9W2YEF2"/>
<dbReference type="InterPro" id="IPR050525">
    <property type="entry name" value="ECM_Assembly_Org"/>
</dbReference>
<feature type="chain" id="PRO_5040775450" evidence="1">
    <location>
        <begin position="21"/>
        <end position="247"/>
    </location>
</feature>
<evidence type="ECO:0000313" key="4">
    <source>
        <dbReference type="RefSeq" id="XP_055861095.1"/>
    </source>
</evidence>
<accession>A0A9W2YEF2</accession>
<proteinExistence type="predicted"/>
<dbReference type="RefSeq" id="XP_055861095.1">
    <property type="nucleotide sequence ID" value="XM_056005120.1"/>
</dbReference>
<dbReference type="Gene3D" id="3.40.50.410">
    <property type="entry name" value="von Willebrand factor, type A domain"/>
    <property type="match status" value="1"/>
</dbReference>
<dbReference type="OrthoDB" id="10256829at2759"/>
<reference evidence="4" key="1">
    <citation type="submission" date="2025-08" db="UniProtKB">
        <authorList>
            <consortium name="RefSeq"/>
        </authorList>
    </citation>
    <scope>IDENTIFICATION</scope>
</reference>
<gene>
    <name evidence="4" type="primary">LOC129921902</name>
</gene>
<dbReference type="SMART" id="SM00327">
    <property type="entry name" value="VWA"/>
    <property type="match status" value="1"/>
</dbReference>
<protein>
    <submittedName>
        <fullName evidence="4">Cartilage matrix protein-like</fullName>
    </submittedName>
</protein>